<evidence type="ECO:0000256" key="2">
    <source>
        <dbReference type="ARBA" id="ARBA00023239"/>
    </source>
</evidence>
<dbReference type="PROSITE" id="PS51724">
    <property type="entry name" value="SPOR"/>
    <property type="match status" value="1"/>
</dbReference>
<dbReference type="InterPro" id="IPR036908">
    <property type="entry name" value="RlpA-like_sf"/>
</dbReference>
<keyword evidence="1" id="KW-0732">Signal</keyword>
<dbReference type="GO" id="GO:0008932">
    <property type="term" value="F:lytic endotransglycosylase activity"/>
    <property type="evidence" value="ECO:0007669"/>
    <property type="project" value="UniProtKB-UniRule"/>
</dbReference>
<dbReference type="AlphaFoldDB" id="A0AAX3BC50"/>
<dbReference type="Pfam" id="PF03330">
    <property type="entry name" value="DPBB_1"/>
    <property type="match status" value="1"/>
</dbReference>
<dbReference type="HAMAP" id="MF_02071">
    <property type="entry name" value="RlpA"/>
    <property type="match status" value="1"/>
</dbReference>
<gene>
    <name evidence="4" type="primary">rlpA</name>
    <name evidence="7" type="ORF">KDW03_10150</name>
</gene>
<dbReference type="GO" id="GO:0000270">
    <property type="term" value="P:peptidoglycan metabolic process"/>
    <property type="evidence" value="ECO:0007669"/>
    <property type="project" value="UniProtKB-UniRule"/>
</dbReference>
<evidence type="ECO:0000256" key="4">
    <source>
        <dbReference type="HAMAP-Rule" id="MF_02071"/>
    </source>
</evidence>
<evidence type="ECO:0000256" key="3">
    <source>
        <dbReference type="ARBA" id="ARBA00023316"/>
    </source>
</evidence>
<dbReference type="InterPro" id="IPR036680">
    <property type="entry name" value="SPOR-like_sf"/>
</dbReference>
<dbReference type="EC" id="4.2.2.-" evidence="4"/>
<dbReference type="InterPro" id="IPR007730">
    <property type="entry name" value="SPOR-like_dom"/>
</dbReference>
<dbReference type="InterPro" id="IPR009009">
    <property type="entry name" value="RlpA-like_DPBB"/>
</dbReference>
<dbReference type="KEGG" id="taqu:KDW03_10150"/>
<evidence type="ECO:0000259" key="6">
    <source>
        <dbReference type="PROSITE" id="PS51724"/>
    </source>
</evidence>
<dbReference type="RefSeq" id="WP_271434964.1">
    <property type="nucleotide sequence ID" value="NZ_CP073355.1"/>
</dbReference>
<dbReference type="Proteomes" id="UP001056539">
    <property type="component" value="Chromosome"/>
</dbReference>
<dbReference type="CDD" id="cd22268">
    <property type="entry name" value="DPBB_RlpA-like"/>
    <property type="match status" value="1"/>
</dbReference>
<dbReference type="GO" id="GO:0071555">
    <property type="term" value="P:cell wall organization"/>
    <property type="evidence" value="ECO:0007669"/>
    <property type="project" value="UniProtKB-KW"/>
</dbReference>
<reference evidence="7" key="2">
    <citation type="submission" date="2022-06" db="EMBL/GenBank/DDBJ databases">
        <title>Thermospira aquatica gen. nov., sp. nov.</title>
        <authorList>
            <person name="Ben Ali Gam Z."/>
            <person name="Labat M."/>
        </authorList>
    </citation>
    <scope>NUCLEOTIDE SEQUENCE</scope>
    <source>
        <strain evidence="7">F1F22</strain>
    </source>
</reference>
<dbReference type="Pfam" id="PF05036">
    <property type="entry name" value="SPOR"/>
    <property type="match status" value="1"/>
</dbReference>
<dbReference type="SUPFAM" id="SSF50685">
    <property type="entry name" value="Barwin-like endoglucanases"/>
    <property type="match status" value="1"/>
</dbReference>
<accession>A0AAX3BC50</accession>
<sequence length="349" mass="39259">MKSRLFVILSMIVSITWGQQFPKYLYGVASWYGEEFAGKKTASGATYDPEQYTAAHRTLPFGTLIEVENLENGKKVQVTVNDRGPFVDDRILDVSKKAAEDLGFVQKGTAYVKVTIIRLGDEQPTNTSLPTNTTNSSYPQPTSMLIITNYVTNQVLTTNYTNLAVEKAIVVPYEEKPVTTPIANPSFILDEPEEIFVPALRQKTSNISSGPSSLKTQTNTPSEPQIIFSDILLPEERVIPLETKPVVAKTNEVSPSFKEELRVSPQEKLKPGERYVIQVGAFTRQDNAIKLYQKLRDMGLPAFTSEVEVHMTRYIRVRVGYYNSREEAQRVLNRLYAENLNPLLIKVSQ</sequence>
<dbReference type="InterPro" id="IPR034718">
    <property type="entry name" value="RlpA"/>
</dbReference>
<evidence type="ECO:0000313" key="7">
    <source>
        <dbReference type="EMBL" id="URA09830.1"/>
    </source>
</evidence>
<dbReference type="SUPFAM" id="SSF110997">
    <property type="entry name" value="Sporulation related repeat"/>
    <property type="match status" value="1"/>
</dbReference>
<dbReference type="PANTHER" id="PTHR34183">
    <property type="entry name" value="ENDOLYTIC PEPTIDOGLYCAN TRANSGLYCOSYLASE RLPA"/>
    <property type="match status" value="1"/>
</dbReference>
<proteinExistence type="inferred from homology"/>
<evidence type="ECO:0000256" key="5">
    <source>
        <dbReference type="RuleBase" id="RU003495"/>
    </source>
</evidence>
<reference evidence="7" key="1">
    <citation type="submission" date="2021-04" db="EMBL/GenBank/DDBJ databases">
        <authorList>
            <person name="Postec A."/>
        </authorList>
    </citation>
    <scope>NUCLEOTIDE SEQUENCE</scope>
    <source>
        <strain evidence="7">F1F22</strain>
    </source>
</reference>
<dbReference type="Gene3D" id="3.30.70.1070">
    <property type="entry name" value="Sporulation related repeat"/>
    <property type="match status" value="1"/>
</dbReference>
<dbReference type="NCBIfam" id="TIGR00413">
    <property type="entry name" value="rlpA"/>
    <property type="match status" value="1"/>
</dbReference>
<name>A0AAX3BC50_9SPIR</name>
<dbReference type="Gene3D" id="2.40.40.10">
    <property type="entry name" value="RlpA-like domain"/>
    <property type="match status" value="1"/>
</dbReference>
<feature type="domain" description="SPOR" evidence="6">
    <location>
        <begin position="269"/>
        <end position="349"/>
    </location>
</feature>
<organism evidence="7 8">
    <name type="scientific">Thermospira aquatica</name>
    <dbReference type="NCBI Taxonomy" id="2828656"/>
    <lineage>
        <taxon>Bacteria</taxon>
        <taxon>Pseudomonadati</taxon>
        <taxon>Spirochaetota</taxon>
        <taxon>Spirochaetia</taxon>
        <taxon>Brevinematales</taxon>
        <taxon>Thermospiraceae</taxon>
        <taxon>Thermospira</taxon>
    </lineage>
</organism>
<protein>
    <recommendedName>
        <fullName evidence="4">Probable endolytic peptidoglycan transglycosylase RlpA</fullName>
        <ecNumber evidence="4">4.2.2.-</ecNumber>
    </recommendedName>
</protein>
<keyword evidence="8" id="KW-1185">Reference proteome</keyword>
<dbReference type="GO" id="GO:0042834">
    <property type="term" value="F:peptidoglycan binding"/>
    <property type="evidence" value="ECO:0007669"/>
    <property type="project" value="InterPro"/>
</dbReference>
<comment type="similarity">
    <text evidence="4 5">Belongs to the RlpA family.</text>
</comment>
<comment type="function">
    <text evidence="4">Lytic transglycosylase with a strong preference for naked glycan strands that lack stem peptides.</text>
</comment>
<evidence type="ECO:0000313" key="8">
    <source>
        <dbReference type="Proteomes" id="UP001056539"/>
    </source>
</evidence>
<keyword evidence="2 4" id="KW-0456">Lyase</keyword>
<keyword evidence="3 4" id="KW-0961">Cell wall biogenesis/degradation</keyword>
<dbReference type="PANTHER" id="PTHR34183:SF1">
    <property type="entry name" value="ENDOLYTIC PEPTIDOGLYCAN TRANSGLYCOSYLASE RLPA"/>
    <property type="match status" value="1"/>
</dbReference>
<evidence type="ECO:0000256" key="1">
    <source>
        <dbReference type="ARBA" id="ARBA00022729"/>
    </source>
</evidence>
<dbReference type="EMBL" id="CP073355">
    <property type="protein sequence ID" value="URA09830.1"/>
    <property type="molecule type" value="Genomic_DNA"/>
</dbReference>
<dbReference type="InterPro" id="IPR012997">
    <property type="entry name" value="RplA"/>
</dbReference>